<accession>A0ABP8FBY5</accession>
<keyword evidence="1" id="KW-1133">Transmembrane helix</keyword>
<protein>
    <submittedName>
        <fullName evidence="2">Uncharacterized protein</fullName>
    </submittedName>
</protein>
<organism evidence="2 3">
    <name type="scientific">Compostibacter hankyongensis</name>
    <dbReference type="NCBI Taxonomy" id="1007089"/>
    <lineage>
        <taxon>Bacteria</taxon>
        <taxon>Pseudomonadati</taxon>
        <taxon>Bacteroidota</taxon>
        <taxon>Chitinophagia</taxon>
        <taxon>Chitinophagales</taxon>
        <taxon>Chitinophagaceae</taxon>
        <taxon>Compostibacter</taxon>
    </lineage>
</organism>
<feature type="transmembrane region" description="Helical" evidence="1">
    <location>
        <begin position="29"/>
        <end position="49"/>
    </location>
</feature>
<keyword evidence="1" id="KW-0812">Transmembrane</keyword>
<gene>
    <name evidence="2" type="ORF">GCM10023143_00850</name>
</gene>
<dbReference type="Proteomes" id="UP001501207">
    <property type="component" value="Unassembled WGS sequence"/>
</dbReference>
<name>A0ABP8FBY5_9BACT</name>
<evidence type="ECO:0000256" key="1">
    <source>
        <dbReference type="SAM" id="Phobius"/>
    </source>
</evidence>
<dbReference type="EMBL" id="BAABFN010000001">
    <property type="protein sequence ID" value="GAA4300148.1"/>
    <property type="molecule type" value="Genomic_DNA"/>
</dbReference>
<sequence length="94" mass="10402">MLYAILGITLVWLVWKILTAVFGLKGGALIFLTGYIVLSVAAAIIILRYHHKLDLPSSHSGGLFFAILLLVAGFAVKGYFFLKGYRERKSNTQD</sequence>
<comment type="caution">
    <text evidence="2">The sequence shown here is derived from an EMBL/GenBank/DDBJ whole genome shotgun (WGS) entry which is preliminary data.</text>
</comment>
<keyword evidence="3" id="KW-1185">Reference proteome</keyword>
<reference evidence="3" key="1">
    <citation type="journal article" date="2019" name="Int. J. Syst. Evol. Microbiol.">
        <title>The Global Catalogue of Microorganisms (GCM) 10K type strain sequencing project: providing services to taxonomists for standard genome sequencing and annotation.</title>
        <authorList>
            <consortium name="The Broad Institute Genomics Platform"/>
            <consortium name="The Broad Institute Genome Sequencing Center for Infectious Disease"/>
            <person name="Wu L."/>
            <person name="Ma J."/>
        </authorList>
    </citation>
    <scope>NUCLEOTIDE SEQUENCE [LARGE SCALE GENOMIC DNA]</scope>
    <source>
        <strain evidence="3">JCM 17664</strain>
    </source>
</reference>
<keyword evidence="1" id="KW-0472">Membrane</keyword>
<feature type="transmembrane region" description="Helical" evidence="1">
    <location>
        <begin position="61"/>
        <end position="82"/>
    </location>
</feature>
<proteinExistence type="predicted"/>
<evidence type="ECO:0000313" key="2">
    <source>
        <dbReference type="EMBL" id="GAA4300148.1"/>
    </source>
</evidence>
<evidence type="ECO:0000313" key="3">
    <source>
        <dbReference type="Proteomes" id="UP001501207"/>
    </source>
</evidence>